<organism evidence="1">
    <name type="scientific">marine sediment metagenome</name>
    <dbReference type="NCBI Taxonomy" id="412755"/>
    <lineage>
        <taxon>unclassified sequences</taxon>
        <taxon>metagenomes</taxon>
        <taxon>ecological metagenomes</taxon>
    </lineage>
</organism>
<feature type="non-terminal residue" evidence="1">
    <location>
        <position position="35"/>
    </location>
</feature>
<protein>
    <submittedName>
        <fullName evidence="1">Uncharacterized protein</fullName>
    </submittedName>
</protein>
<comment type="caution">
    <text evidence="1">The sequence shown here is derived from an EMBL/GenBank/DDBJ whole genome shotgun (WGS) entry which is preliminary data.</text>
</comment>
<accession>A0A0F9DJJ2</accession>
<sequence length="35" mass="3861">MKNNGMFSSLFIEELKDSVKLDDAAQGRMATLAQT</sequence>
<proteinExistence type="predicted"/>
<dbReference type="EMBL" id="LAZR01031351">
    <property type="protein sequence ID" value="KKL54006.1"/>
    <property type="molecule type" value="Genomic_DNA"/>
</dbReference>
<dbReference type="AlphaFoldDB" id="A0A0F9DJJ2"/>
<gene>
    <name evidence="1" type="ORF">LCGC14_2269700</name>
</gene>
<reference evidence="1" key="1">
    <citation type="journal article" date="2015" name="Nature">
        <title>Complex archaea that bridge the gap between prokaryotes and eukaryotes.</title>
        <authorList>
            <person name="Spang A."/>
            <person name="Saw J.H."/>
            <person name="Jorgensen S.L."/>
            <person name="Zaremba-Niedzwiedzka K."/>
            <person name="Martijn J."/>
            <person name="Lind A.E."/>
            <person name="van Eijk R."/>
            <person name="Schleper C."/>
            <person name="Guy L."/>
            <person name="Ettema T.J."/>
        </authorList>
    </citation>
    <scope>NUCLEOTIDE SEQUENCE</scope>
</reference>
<name>A0A0F9DJJ2_9ZZZZ</name>
<evidence type="ECO:0000313" key="1">
    <source>
        <dbReference type="EMBL" id="KKL54006.1"/>
    </source>
</evidence>